<name>A0A7X6KY85_9CELL</name>
<feature type="compositionally biased region" description="Polar residues" evidence="1">
    <location>
        <begin position="53"/>
        <end position="63"/>
    </location>
</feature>
<reference evidence="2 3" key="1">
    <citation type="submission" date="2020-04" db="EMBL/GenBank/DDBJ databases">
        <title>MicrobeNet Type strains.</title>
        <authorList>
            <person name="Nicholson A.C."/>
        </authorList>
    </citation>
    <scope>NUCLEOTIDE SEQUENCE [LARGE SCALE GENOMIC DNA]</scope>
    <source>
        <strain evidence="2 3">ATCC BAA-788</strain>
    </source>
</reference>
<accession>A0A7X6KY85</accession>
<comment type="caution">
    <text evidence="2">The sequence shown here is derived from an EMBL/GenBank/DDBJ whole genome shotgun (WGS) entry which is preliminary data.</text>
</comment>
<dbReference type="EMBL" id="JAAXOX010000014">
    <property type="protein sequence ID" value="NKY24402.1"/>
    <property type="molecule type" value="Genomic_DNA"/>
</dbReference>
<dbReference type="Proteomes" id="UP000581206">
    <property type="component" value="Unassembled WGS sequence"/>
</dbReference>
<protein>
    <submittedName>
        <fullName evidence="2">Uncharacterized protein</fullName>
    </submittedName>
</protein>
<evidence type="ECO:0000256" key="1">
    <source>
        <dbReference type="SAM" id="MobiDB-lite"/>
    </source>
</evidence>
<dbReference type="RefSeq" id="WP_168631532.1">
    <property type="nucleotide sequence ID" value="NZ_BONL01000019.1"/>
</dbReference>
<gene>
    <name evidence="2" type="ORF">HGA03_17210</name>
</gene>
<keyword evidence="3" id="KW-1185">Reference proteome</keyword>
<organism evidence="2 3">
    <name type="scientific">Cellulomonas denverensis</name>
    <dbReference type="NCBI Taxonomy" id="264297"/>
    <lineage>
        <taxon>Bacteria</taxon>
        <taxon>Bacillati</taxon>
        <taxon>Actinomycetota</taxon>
        <taxon>Actinomycetes</taxon>
        <taxon>Micrococcales</taxon>
        <taxon>Cellulomonadaceae</taxon>
        <taxon>Cellulomonas</taxon>
    </lineage>
</organism>
<sequence>MVPHREVVDRARRSRLRAHLAQLDYLRSLNEARVLGVSQTEIARELRVTQPAISKSMSAASSTPPVPEGFHGGSPYEIAERYAAGEISREVLVDELARWPYTPRDAGDGIDWLTYEPGTFEDVVRARRDGLLDTATYDAVLARQDELER</sequence>
<feature type="region of interest" description="Disordered" evidence="1">
    <location>
        <begin position="53"/>
        <end position="72"/>
    </location>
</feature>
<evidence type="ECO:0000313" key="3">
    <source>
        <dbReference type="Proteomes" id="UP000581206"/>
    </source>
</evidence>
<dbReference type="AlphaFoldDB" id="A0A7X6KY85"/>
<evidence type="ECO:0000313" key="2">
    <source>
        <dbReference type="EMBL" id="NKY24402.1"/>
    </source>
</evidence>
<proteinExistence type="predicted"/>